<sequence length="73" mass="8596">MITKSTTLDKRDIIAKFTSDKRVRPNYNLSEDTVEIIEKISEILGYKKAEFVDTYLNINLEKVLKYLEKINIK</sequence>
<dbReference type="EMBL" id="JBJIAB010000035">
    <property type="protein sequence ID" value="MFL0167534.1"/>
    <property type="molecule type" value="Genomic_DNA"/>
</dbReference>
<proteinExistence type="predicted"/>
<protein>
    <submittedName>
        <fullName evidence="1">Uncharacterized protein</fullName>
    </submittedName>
</protein>
<reference evidence="1 2" key="1">
    <citation type="submission" date="2024-11" db="EMBL/GenBank/DDBJ databases">
        <authorList>
            <person name="Heng Y.C."/>
            <person name="Lim A.C.H."/>
            <person name="Lee J.K.Y."/>
            <person name="Kittelmann S."/>
        </authorList>
    </citation>
    <scope>NUCLEOTIDE SEQUENCE [LARGE SCALE GENOMIC DNA]</scope>
    <source>
        <strain evidence="1 2">WILCCON 0112</strain>
    </source>
</reference>
<name>A0ABW8S9Z2_9CLOT</name>
<evidence type="ECO:0000313" key="2">
    <source>
        <dbReference type="Proteomes" id="UP001623600"/>
    </source>
</evidence>
<evidence type="ECO:0000313" key="1">
    <source>
        <dbReference type="EMBL" id="MFL0167534.1"/>
    </source>
</evidence>
<organism evidence="1 2">
    <name type="scientific">Candidatus Clostridium helianthi</name>
    <dbReference type="NCBI Taxonomy" id="3381660"/>
    <lineage>
        <taxon>Bacteria</taxon>
        <taxon>Bacillati</taxon>
        <taxon>Bacillota</taxon>
        <taxon>Clostridia</taxon>
        <taxon>Eubacteriales</taxon>
        <taxon>Clostridiaceae</taxon>
        <taxon>Clostridium</taxon>
    </lineage>
</organism>
<accession>A0ABW8S9Z2</accession>
<keyword evidence="2" id="KW-1185">Reference proteome</keyword>
<dbReference type="Proteomes" id="UP001623600">
    <property type="component" value="Unassembled WGS sequence"/>
</dbReference>
<dbReference type="RefSeq" id="WP_406762314.1">
    <property type="nucleotide sequence ID" value="NZ_JBJIAB010000035.1"/>
</dbReference>
<gene>
    <name evidence="1" type="ORF">ACJDTP_20910</name>
</gene>
<comment type="caution">
    <text evidence="1">The sequence shown here is derived from an EMBL/GenBank/DDBJ whole genome shotgun (WGS) entry which is preliminary data.</text>
</comment>